<reference evidence="3" key="1">
    <citation type="submission" date="2022-03" db="EMBL/GenBank/DDBJ databases">
        <title>Draft genome sequence of Aduncisulcus paluster, a free-living microaerophilic Fornicata.</title>
        <authorList>
            <person name="Yuyama I."/>
            <person name="Kume K."/>
            <person name="Tamura T."/>
            <person name="Inagaki Y."/>
            <person name="Hashimoto T."/>
        </authorList>
    </citation>
    <scope>NUCLEOTIDE SEQUENCE</scope>
    <source>
        <strain evidence="3">NY0171</strain>
    </source>
</reference>
<evidence type="ECO:0000259" key="2">
    <source>
        <dbReference type="Pfam" id="PF02263"/>
    </source>
</evidence>
<sequence>MPKFETKFSVHSPISLIEYDRGKKEAITLNPFPMLGLNPSDELIFVSAIGVFQGGKSFLLSRLCGCNFKIGNSFEPETANIEMSEPISLHSLDPSIPADCNKYIVFIDTIGMDDCSAGVEMIRRCLFPVLVLSNIILINFREASGASISEMIQFALSNSKKQEISPDRYIAIGRNTPIAFEKKVHSILKERLGTAFPENTDFFTLPQPSFCPKPDIPFSTPTAEWEKKLKQLRVHIASIALHTKFTLTMQTASKLIKKTFKLAQKDEFSSVSILPLYKQALVDIHYDSMWKWVKKEISTILEKFTISSQIILEEDQIFDCVDRWCEKESLPLSYLDFNMKSLINNVKLQAQRYRKDLELEEAKRIRREEEEMAARERKRLEDELEKEKKRSETEMRQLRKIHEEELRERDLREEERTMASSSRYMSPSPLGQFSQGGPRSDIFETPGSRHPDYDPENPANPKVGTRVVSGCIVDLFEGARGGHYYYSPTKGTKQYVKKSPFG</sequence>
<protein>
    <recommendedName>
        <fullName evidence="2">Guanylate-binding protein N-terminal domain-containing protein</fullName>
    </recommendedName>
</protein>
<dbReference type="EMBL" id="BQXS01012326">
    <property type="protein sequence ID" value="GKT21591.1"/>
    <property type="molecule type" value="Genomic_DNA"/>
</dbReference>
<comment type="caution">
    <text evidence="3">The sequence shown here is derived from an EMBL/GenBank/DDBJ whole genome shotgun (WGS) entry which is preliminary data.</text>
</comment>
<feature type="compositionally biased region" description="Basic and acidic residues" evidence="1">
    <location>
        <begin position="370"/>
        <end position="417"/>
    </location>
</feature>
<dbReference type="Gene3D" id="3.40.50.300">
    <property type="entry name" value="P-loop containing nucleotide triphosphate hydrolases"/>
    <property type="match status" value="1"/>
</dbReference>
<dbReference type="InterPro" id="IPR027417">
    <property type="entry name" value="P-loop_NTPase"/>
</dbReference>
<feature type="region of interest" description="Disordered" evidence="1">
    <location>
        <begin position="370"/>
        <end position="464"/>
    </location>
</feature>
<dbReference type="SUPFAM" id="SSF52540">
    <property type="entry name" value="P-loop containing nucleoside triphosphate hydrolases"/>
    <property type="match status" value="1"/>
</dbReference>
<accession>A0ABQ5K1I3</accession>
<feature type="domain" description="Guanylate-binding protein N-terminal" evidence="2">
    <location>
        <begin position="42"/>
        <end position="122"/>
    </location>
</feature>
<gene>
    <name evidence="3" type="ORF">ADUPG1_011948</name>
</gene>
<name>A0ABQ5K1I3_9EUKA</name>
<evidence type="ECO:0000313" key="4">
    <source>
        <dbReference type="Proteomes" id="UP001057375"/>
    </source>
</evidence>
<feature type="compositionally biased region" description="Polar residues" evidence="1">
    <location>
        <begin position="418"/>
        <end position="437"/>
    </location>
</feature>
<dbReference type="Pfam" id="PF02263">
    <property type="entry name" value="GBP"/>
    <property type="match status" value="1"/>
</dbReference>
<keyword evidence="4" id="KW-1185">Reference proteome</keyword>
<evidence type="ECO:0000313" key="3">
    <source>
        <dbReference type="EMBL" id="GKT21591.1"/>
    </source>
</evidence>
<organism evidence="3 4">
    <name type="scientific">Aduncisulcus paluster</name>
    <dbReference type="NCBI Taxonomy" id="2918883"/>
    <lineage>
        <taxon>Eukaryota</taxon>
        <taxon>Metamonada</taxon>
        <taxon>Carpediemonas-like organisms</taxon>
        <taxon>Aduncisulcus</taxon>
    </lineage>
</organism>
<evidence type="ECO:0000256" key="1">
    <source>
        <dbReference type="SAM" id="MobiDB-lite"/>
    </source>
</evidence>
<dbReference type="Proteomes" id="UP001057375">
    <property type="component" value="Unassembled WGS sequence"/>
</dbReference>
<proteinExistence type="predicted"/>
<dbReference type="InterPro" id="IPR015894">
    <property type="entry name" value="Guanylate-bd_N"/>
</dbReference>